<gene>
    <name evidence="1" type="ORF">SAMN05660236_5019</name>
</gene>
<reference evidence="1 2" key="1">
    <citation type="submission" date="2017-02" db="EMBL/GenBank/DDBJ databases">
        <authorList>
            <person name="Peterson S.W."/>
        </authorList>
    </citation>
    <scope>NUCLEOTIDE SEQUENCE [LARGE SCALE GENOMIC DNA]</scope>
    <source>
        <strain evidence="1 2">DSM 25262</strain>
    </source>
</reference>
<dbReference type="RefSeq" id="WP_079689527.1">
    <property type="nucleotide sequence ID" value="NZ_FUZU01000004.1"/>
</dbReference>
<dbReference type="EMBL" id="FUZU01000004">
    <property type="protein sequence ID" value="SKC85988.1"/>
    <property type="molecule type" value="Genomic_DNA"/>
</dbReference>
<evidence type="ECO:0000313" key="2">
    <source>
        <dbReference type="Proteomes" id="UP000190961"/>
    </source>
</evidence>
<proteinExistence type="predicted"/>
<dbReference type="OrthoDB" id="9909080at2"/>
<name>A0A1T5MDL0_9BACT</name>
<sequence>MQTIDVPITDEISFRDLKEGNSIQVRVTVSNDEQKRIEKGSSVKITFADKTAIAKIVSEPIVIDEKIDDSHIVLSLIVEEA</sequence>
<keyword evidence="2" id="KW-1185">Reference proteome</keyword>
<accession>A0A1T5MDL0</accession>
<protein>
    <submittedName>
        <fullName evidence="1">Uncharacterized protein</fullName>
    </submittedName>
</protein>
<organism evidence="1 2">
    <name type="scientific">Ohtaekwangia koreensis</name>
    <dbReference type="NCBI Taxonomy" id="688867"/>
    <lineage>
        <taxon>Bacteria</taxon>
        <taxon>Pseudomonadati</taxon>
        <taxon>Bacteroidota</taxon>
        <taxon>Cytophagia</taxon>
        <taxon>Cytophagales</taxon>
        <taxon>Fulvivirgaceae</taxon>
        <taxon>Ohtaekwangia</taxon>
    </lineage>
</organism>
<evidence type="ECO:0000313" key="1">
    <source>
        <dbReference type="EMBL" id="SKC85988.1"/>
    </source>
</evidence>
<dbReference type="Proteomes" id="UP000190961">
    <property type="component" value="Unassembled WGS sequence"/>
</dbReference>
<dbReference type="STRING" id="688867.SAMN05660236_5019"/>
<dbReference type="AlphaFoldDB" id="A0A1T5MDL0"/>